<accession>A0A327L0Z3</accession>
<feature type="domain" description="PpiC" evidence="2">
    <location>
        <begin position="211"/>
        <end position="328"/>
    </location>
</feature>
<gene>
    <name evidence="3" type="ORF">CH341_13760</name>
</gene>
<dbReference type="OrthoDB" id="196786at2"/>
<organism evidence="3 4">
    <name type="scientific">Rhodoplanes roseus</name>
    <dbReference type="NCBI Taxonomy" id="29409"/>
    <lineage>
        <taxon>Bacteria</taxon>
        <taxon>Pseudomonadati</taxon>
        <taxon>Pseudomonadota</taxon>
        <taxon>Alphaproteobacteria</taxon>
        <taxon>Hyphomicrobiales</taxon>
        <taxon>Nitrobacteraceae</taxon>
        <taxon>Rhodoplanes</taxon>
    </lineage>
</organism>
<dbReference type="AlphaFoldDB" id="A0A327L0Z3"/>
<keyword evidence="1" id="KW-0812">Transmembrane</keyword>
<dbReference type="GO" id="GO:0003755">
    <property type="term" value="F:peptidyl-prolyl cis-trans isomerase activity"/>
    <property type="evidence" value="ECO:0007669"/>
    <property type="project" value="InterPro"/>
</dbReference>
<dbReference type="InterPro" id="IPR000297">
    <property type="entry name" value="PPIase_PpiC"/>
</dbReference>
<feature type="transmembrane region" description="Helical" evidence="1">
    <location>
        <begin position="105"/>
        <end position="123"/>
    </location>
</feature>
<dbReference type="EMBL" id="NPEX01000083">
    <property type="protein sequence ID" value="RAI43533.1"/>
    <property type="molecule type" value="Genomic_DNA"/>
</dbReference>
<protein>
    <recommendedName>
        <fullName evidence="2">PpiC domain-containing protein</fullName>
    </recommendedName>
</protein>
<sequence>MRNPEEPACASREAKYYSGHHRMSCGRVAPWTGPHCHEHDMDRPLGEPLRDRRGGAVSGLCTSLGGVSTLSESRLVSADDTGDAARTETPKERWKTAARRLLREPLLHFLLIGAAIFAVHAAVTPSVSKERLIEVTPEVRQSIIDTFKRGHEGREPGPDELARLTDLWILDEITFREALAQGLDKGDEMIRDRITLKMRLLIFGGVQVDEPSRAELEAWYEKRRAQYDVPDLVSFIEVPFTGPDAEAESREVLKQIEDGSEPEDVRMRAHVFAQRPRHTLEPSFGKAFTDALGTLGKGQWRVLQSSVGWHIVRLDGFVPGRKVPLDEVGSQATATWKDERRRVLAITATRDLGKAYVIRRDTP</sequence>
<evidence type="ECO:0000259" key="2">
    <source>
        <dbReference type="Pfam" id="PF13145"/>
    </source>
</evidence>
<dbReference type="Pfam" id="PF13145">
    <property type="entry name" value="Rotamase_2"/>
    <property type="match status" value="1"/>
</dbReference>
<evidence type="ECO:0000256" key="1">
    <source>
        <dbReference type="SAM" id="Phobius"/>
    </source>
</evidence>
<dbReference type="Proteomes" id="UP000249130">
    <property type="component" value="Unassembled WGS sequence"/>
</dbReference>
<keyword evidence="1" id="KW-0472">Membrane</keyword>
<reference evidence="3 4" key="1">
    <citation type="submission" date="2017-07" db="EMBL/GenBank/DDBJ databases">
        <title>Draft Genome Sequences of Select Purple Nonsulfur Bacteria.</title>
        <authorList>
            <person name="Lasarre B."/>
            <person name="Mckinlay J.B."/>
        </authorList>
    </citation>
    <scope>NUCLEOTIDE SEQUENCE [LARGE SCALE GENOMIC DNA]</scope>
    <source>
        <strain evidence="3 4">DSM 5909</strain>
    </source>
</reference>
<name>A0A327L0Z3_9BRAD</name>
<keyword evidence="4" id="KW-1185">Reference proteome</keyword>
<comment type="caution">
    <text evidence="3">The sequence shown here is derived from an EMBL/GenBank/DDBJ whole genome shotgun (WGS) entry which is preliminary data.</text>
</comment>
<keyword evidence="1" id="KW-1133">Transmembrane helix</keyword>
<proteinExistence type="predicted"/>
<evidence type="ECO:0000313" key="3">
    <source>
        <dbReference type="EMBL" id="RAI43533.1"/>
    </source>
</evidence>
<evidence type="ECO:0000313" key="4">
    <source>
        <dbReference type="Proteomes" id="UP000249130"/>
    </source>
</evidence>